<dbReference type="InterPro" id="IPR036236">
    <property type="entry name" value="Znf_C2H2_sf"/>
</dbReference>
<dbReference type="GeneID" id="109400107"/>
<evidence type="ECO:0000256" key="6">
    <source>
        <dbReference type="PROSITE-ProRule" id="PRU00042"/>
    </source>
</evidence>
<evidence type="ECO:0000313" key="14">
    <source>
        <dbReference type="Proteomes" id="UP000069940"/>
    </source>
</evidence>
<dbReference type="InterPro" id="IPR013087">
    <property type="entry name" value="Znf_C2H2_type"/>
</dbReference>
<evidence type="ECO:0000259" key="12">
    <source>
        <dbReference type="PROSITE" id="PS51915"/>
    </source>
</evidence>
<organism evidence="13 14">
    <name type="scientific">Aedes albopictus</name>
    <name type="common">Asian tiger mosquito</name>
    <name type="synonym">Stegomyia albopicta</name>
    <dbReference type="NCBI Taxonomy" id="7160"/>
    <lineage>
        <taxon>Eukaryota</taxon>
        <taxon>Metazoa</taxon>
        <taxon>Ecdysozoa</taxon>
        <taxon>Arthropoda</taxon>
        <taxon>Hexapoda</taxon>
        <taxon>Insecta</taxon>
        <taxon>Pterygota</taxon>
        <taxon>Neoptera</taxon>
        <taxon>Endopterygota</taxon>
        <taxon>Diptera</taxon>
        <taxon>Nematocera</taxon>
        <taxon>Culicoidea</taxon>
        <taxon>Culicidae</taxon>
        <taxon>Culicinae</taxon>
        <taxon>Aedini</taxon>
        <taxon>Aedes</taxon>
        <taxon>Stegomyia</taxon>
    </lineage>
</organism>
<dbReference type="SUPFAM" id="SSF57716">
    <property type="entry name" value="Glucocorticoid receptor-like (DNA-binding domain)"/>
    <property type="match status" value="2"/>
</dbReference>
<dbReference type="EnsemblMetazoa" id="AALFPA23_021197.R31301">
    <property type="protein sequence ID" value="AALFPA23_021197.P31301"/>
    <property type="gene ID" value="AALFPA23_021197"/>
</dbReference>
<feature type="domain" description="THAP-type" evidence="11">
    <location>
        <begin position="7"/>
        <end position="86"/>
    </location>
</feature>
<evidence type="ECO:0000259" key="11">
    <source>
        <dbReference type="PROSITE" id="PS50950"/>
    </source>
</evidence>
<dbReference type="PROSITE" id="PS51915">
    <property type="entry name" value="ZAD"/>
    <property type="match status" value="1"/>
</dbReference>
<feature type="domain" description="ZAD" evidence="12">
    <location>
        <begin position="100"/>
        <end position="172"/>
    </location>
</feature>
<keyword evidence="2" id="KW-0677">Repeat</keyword>
<accession>A0ABM1ZSA4</accession>
<feature type="region of interest" description="Disordered" evidence="9">
    <location>
        <begin position="214"/>
        <end position="237"/>
    </location>
</feature>
<dbReference type="InterPro" id="IPR012934">
    <property type="entry name" value="Znf_AD"/>
</dbReference>
<evidence type="ECO:0000256" key="3">
    <source>
        <dbReference type="ARBA" id="ARBA00022771"/>
    </source>
</evidence>
<dbReference type="PROSITE" id="PS50157">
    <property type="entry name" value="ZINC_FINGER_C2H2_2"/>
    <property type="match status" value="3"/>
</dbReference>
<dbReference type="Pfam" id="PF00096">
    <property type="entry name" value="zf-C2H2"/>
    <property type="match status" value="2"/>
</dbReference>
<feature type="binding site" evidence="8">
    <location>
        <position position="148"/>
    </location>
    <ligand>
        <name>Zn(2+)</name>
        <dbReference type="ChEBI" id="CHEBI:29105"/>
    </ligand>
</feature>
<feature type="domain" description="C2H2-type" evidence="10">
    <location>
        <begin position="268"/>
        <end position="296"/>
    </location>
</feature>
<dbReference type="PROSITE" id="PS00028">
    <property type="entry name" value="ZINC_FINGER_C2H2_1"/>
    <property type="match status" value="2"/>
</dbReference>
<dbReference type="RefSeq" id="XP_019528134.3">
    <property type="nucleotide sequence ID" value="XM_019672589.4"/>
</dbReference>
<reference evidence="14" key="1">
    <citation type="journal article" date="2015" name="Proc. Natl. Acad. Sci. U.S.A.">
        <title>Genome sequence of the Asian Tiger mosquito, Aedes albopictus, reveals insights into its biology, genetics, and evolution.</title>
        <authorList>
            <person name="Chen X.G."/>
            <person name="Jiang X."/>
            <person name="Gu J."/>
            <person name="Xu M."/>
            <person name="Wu Y."/>
            <person name="Deng Y."/>
            <person name="Zhang C."/>
            <person name="Bonizzoni M."/>
            <person name="Dermauw W."/>
            <person name="Vontas J."/>
            <person name="Armbruster P."/>
            <person name="Huang X."/>
            <person name="Yang Y."/>
            <person name="Zhang H."/>
            <person name="He W."/>
            <person name="Peng H."/>
            <person name="Liu Y."/>
            <person name="Wu K."/>
            <person name="Chen J."/>
            <person name="Lirakis M."/>
            <person name="Topalis P."/>
            <person name="Van Leeuwen T."/>
            <person name="Hall A.B."/>
            <person name="Jiang X."/>
            <person name="Thorpe C."/>
            <person name="Mueller R.L."/>
            <person name="Sun C."/>
            <person name="Waterhouse R.M."/>
            <person name="Yan G."/>
            <person name="Tu Z.J."/>
            <person name="Fang X."/>
            <person name="James A.A."/>
        </authorList>
    </citation>
    <scope>NUCLEOTIDE SEQUENCE [LARGE SCALE GENOMIC DNA]</scope>
    <source>
        <strain evidence="14">Foshan</strain>
    </source>
</reference>
<dbReference type="SMART" id="SM00980">
    <property type="entry name" value="THAP"/>
    <property type="match status" value="1"/>
</dbReference>
<dbReference type="PROSITE" id="PS50950">
    <property type="entry name" value="ZF_THAP"/>
    <property type="match status" value="1"/>
</dbReference>
<dbReference type="Pfam" id="PF13894">
    <property type="entry name" value="zf-C2H2_4"/>
    <property type="match status" value="1"/>
</dbReference>
<dbReference type="SUPFAM" id="SSF57667">
    <property type="entry name" value="beta-beta-alpha zinc fingers"/>
    <property type="match status" value="1"/>
</dbReference>
<feature type="domain" description="C2H2-type" evidence="10">
    <location>
        <begin position="297"/>
        <end position="320"/>
    </location>
</feature>
<dbReference type="Pfam" id="PF05485">
    <property type="entry name" value="THAP"/>
    <property type="match status" value="1"/>
</dbReference>
<keyword evidence="14" id="KW-1185">Reference proteome</keyword>
<evidence type="ECO:0000259" key="10">
    <source>
        <dbReference type="PROSITE" id="PS50157"/>
    </source>
</evidence>
<keyword evidence="5 7" id="KW-0238">DNA-binding</keyword>
<evidence type="ECO:0000256" key="7">
    <source>
        <dbReference type="PROSITE-ProRule" id="PRU00309"/>
    </source>
</evidence>
<dbReference type="InterPro" id="IPR006612">
    <property type="entry name" value="THAP_Znf"/>
</dbReference>
<dbReference type="Proteomes" id="UP000069940">
    <property type="component" value="Unassembled WGS sequence"/>
</dbReference>
<reference evidence="13" key="2">
    <citation type="submission" date="2025-05" db="UniProtKB">
        <authorList>
            <consortium name="EnsemblMetazoa"/>
        </authorList>
    </citation>
    <scope>IDENTIFICATION</scope>
    <source>
        <strain evidence="13">Foshan</strain>
    </source>
</reference>
<protein>
    <recommendedName>
        <fullName evidence="15">C2h2-type zn-finger protein</fullName>
    </recommendedName>
</protein>
<evidence type="ECO:0000256" key="4">
    <source>
        <dbReference type="ARBA" id="ARBA00022833"/>
    </source>
</evidence>
<dbReference type="SMART" id="SM00868">
    <property type="entry name" value="zf-AD"/>
    <property type="match status" value="1"/>
</dbReference>
<keyword evidence="1 8" id="KW-0479">Metal-binding</keyword>
<dbReference type="SMART" id="SM00355">
    <property type="entry name" value="ZnF_C2H2"/>
    <property type="match status" value="3"/>
</dbReference>
<name>A0ABM1ZSA4_AEDAL</name>
<keyword evidence="3 6" id="KW-0863">Zinc-finger</keyword>
<feature type="binding site" evidence="8">
    <location>
        <position position="105"/>
    </location>
    <ligand>
        <name>Zn(2+)</name>
        <dbReference type="ChEBI" id="CHEBI:29105"/>
    </ligand>
</feature>
<dbReference type="PANTHER" id="PTHR24379:SF121">
    <property type="entry name" value="C2H2-TYPE DOMAIN-CONTAINING PROTEIN"/>
    <property type="match status" value="1"/>
</dbReference>
<evidence type="ECO:0000256" key="2">
    <source>
        <dbReference type="ARBA" id="ARBA00022737"/>
    </source>
</evidence>
<dbReference type="PANTHER" id="PTHR24379">
    <property type="entry name" value="KRAB AND ZINC FINGER DOMAIN-CONTAINING"/>
    <property type="match status" value="1"/>
</dbReference>
<proteinExistence type="predicted"/>
<evidence type="ECO:0000313" key="13">
    <source>
        <dbReference type="EnsemblMetazoa" id="AALFPA23_021197.P31301"/>
    </source>
</evidence>
<dbReference type="Gene3D" id="3.30.160.60">
    <property type="entry name" value="Classic Zinc Finger"/>
    <property type="match status" value="2"/>
</dbReference>
<feature type="binding site" evidence="8">
    <location>
        <position position="102"/>
    </location>
    <ligand>
        <name>Zn(2+)</name>
        <dbReference type="ChEBI" id="CHEBI:29105"/>
    </ligand>
</feature>
<evidence type="ECO:0000256" key="8">
    <source>
        <dbReference type="PROSITE-ProRule" id="PRU01263"/>
    </source>
</evidence>
<sequence length="356" mass="41217">MTSDYKLMTHCFIPGCTAIAEWNRLQFFKMSFGDLPHWWRSTAWVAKYGTVLPEDALICERHFEERFIDRSRKKPRLLVGTIPTLNLASLEVDNENNLEYFCRLCAKKGFTPMRYRLEHLDGMTEVLQFCLGRYRGQMGLPTGICDTCINVMKRFSHFVRQCEESQLQILELQAKRRRELMDDEQEVITAEYTGLEANKENTDTEDQFETKVELPGPSQMDDHGTEATAKKKGKQFTEGKPCPDCGKMFKTQARYYHHVKSHSELMEFGCQICGKTFTRRTGLRRHLEQVHGGKMKFKCVQCGETFTSKNHLRTHHKEVHWEDIKPIEKVEPEPIDDKSALTIGPEANIHDQAGTA</sequence>
<feature type="compositionally biased region" description="Basic and acidic residues" evidence="9">
    <location>
        <begin position="220"/>
        <end position="229"/>
    </location>
</feature>
<feature type="domain" description="C2H2-type" evidence="10">
    <location>
        <begin position="240"/>
        <end position="267"/>
    </location>
</feature>
<keyword evidence="4 8" id="KW-0862">Zinc</keyword>
<evidence type="ECO:0000256" key="9">
    <source>
        <dbReference type="SAM" id="MobiDB-lite"/>
    </source>
</evidence>
<feature type="binding site" evidence="8">
    <location>
        <position position="145"/>
    </location>
    <ligand>
        <name>Zn(2+)</name>
        <dbReference type="ChEBI" id="CHEBI:29105"/>
    </ligand>
</feature>
<evidence type="ECO:0008006" key="15">
    <source>
        <dbReference type="Google" id="ProtNLM"/>
    </source>
</evidence>
<evidence type="ECO:0000256" key="5">
    <source>
        <dbReference type="ARBA" id="ARBA00023125"/>
    </source>
</evidence>
<evidence type="ECO:0000256" key="1">
    <source>
        <dbReference type="ARBA" id="ARBA00022723"/>
    </source>
</evidence>